<dbReference type="InterPro" id="IPR027417">
    <property type="entry name" value="P-loop_NTPase"/>
</dbReference>
<evidence type="ECO:0000256" key="1">
    <source>
        <dbReference type="ARBA" id="ARBA00022741"/>
    </source>
</evidence>
<name>A0A815T8U2_9BILA</name>
<dbReference type="OrthoDB" id="422220at2759"/>
<dbReference type="GO" id="GO:0000027">
    <property type="term" value="P:ribosomal large subunit assembly"/>
    <property type="evidence" value="ECO:0007669"/>
    <property type="project" value="TreeGrafter"/>
</dbReference>
<dbReference type="Proteomes" id="UP000681722">
    <property type="component" value="Unassembled WGS sequence"/>
</dbReference>
<dbReference type="EMBL" id="CAJNOQ010022343">
    <property type="protein sequence ID" value="CAF1499820.1"/>
    <property type="molecule type" value="Genomic_DNA"/>
</dbReference>
<evidence type="ECO:0000313" key="5">
    <source>
        <dbReference type="Proteomes" id="UP000663829"/>
    </source>
</evidence>
<protein>
    <recommendedName>
        <fullName evidence="6">Midasin</fullName>
    </recommendedName>
</protein>
<evidence type="ECO:0000313" key="4">
    <source>
        <dbReference type="EMBL" id="CAF4361638.1"/>
    </source>
</evidence>
<accession>A0A815T8U2</accession>
<keyword evidence="1" id="KW-0547">Nucleotide-binding</keyword>
<dbReference type="AlphaFoldDB" id="A0A815T8U2"/>
<comment type="caution">
    <text evidence="3">The sequence shown here is derived from an EMBL/GenBank/DDBJ whole genome shotgun (WGS) entry which is preliminary data.</text>
</comment>
<dbReference type="Proteomes" id="UP000663829">
    <property type="component" value="Unassembled WGS sequence"/>
</dbReference>
<reference evidence="3" key="1">
    <citation type="submission" date="2021-02" db="EMBL/GenBank/DDBJ databases">
        <authorList>
            <person name="Nowell W R."/>
        </authorList>
    </citation>
    <scope>NUCLEOTIDE SEQUENCE</scope>
</reference>
<dbReference type="SUPFAM" id="SSF52540">
    <property type="entry name" value="P-loop containing nucleoside triphosphate hydrolases"/>
    <property type="match status" value="1"/>
</dbReference>
<evidence type="ECO:0000313" key="3">
    <source>
        <dbReference type="EMBL" id="CAF1499820.1"/>
    </source>
</evidence>
<dbReference type="GO" id="GO:0030687">
    <property type="term" value="C:preribosome, large subunit precursor"/>
    <property type="evidence" value="ECO:0007669"/>
    <property type="project" value="TreeGrafter"/>
</dbReference>
<dbReference type="PANTHER" id="PTHR48103:SF2">
    <property type="entry name" value="MIDASIN"/>
    <property type="match status" value="1"/>
</dbReference>
<dbReference type="GO" id="GO:0000055">
    <property type="term" value="P:ribosomal large subunit export from nucleus"/>
    <property type="evidence" value="ECO:0007669"/>
    <property type="project" value="TreeGrafter"/>
</dbReference>
<dbReference type="Gene3D" id="3.40.50.300">
    <property type="entry name" value="P-loop containing nucleotide triphosphate hydrolases"/>
    <property type="match status" value="2"/>
</dbReference>
<dbReference type="GO" id="GO:0005634">
    <property type="term" value="C:nucleus"/>
    <property type="evidence" value="ECO:0007669"/>
    <property type="project" value="TreeGrafter"/>
</dbReference>
<evidence type="ECO:0000256" key="2">
    <source>
        <dbReference type="ARBA" id="ARBA00022840"/>
    </source>
</evidence>
<proteinExistence type="predicted"/>
<evidence type="ECO:0008006" key="6">
    <source>
        <dbReference type="Google" id="ProtNLM"/>
    </source>
</evidence>
<dbReference type="GO" id="GO:0005524">
    <property type="term" value="F:ATP binding"/>
    <property type="evidence" value="ECO:0007669"/>
    <property type="project" value="UniProtKB-KW"/>
</dbReference>
<organism evidence="3 5">
    <name type="scientific">Didymodactylos carnosus</name>
    <dbReference type="NCBI Taxonomy" id="1234261"/>
    <lineage>
        <taxon>Eukaryota</taxon>
        <taxon>Metazoa</taxon>
        <taxon>Spiralia</taxon>
        <taxon>Gnathifera</taxon>
        <taxon>Rotifera</taxon>
        <taxon>Eurotatoria</taxon>
        <taxon>Bdelloidea</taxon>
        <taxon>Philodinida</taxon>
        <taxon>Philodinidae</taxon>
        <taxon>Didymodactylos</taxon>
    </lineage>
</organism>
<sequence>MAIKVQRWIIFDDLNLAALNVLEGLKPLFYRNSTHFTIPTTGETVDIKNVLLLATMNPSTIGGKLLRSIYNLFTIVTLDDYSDDELYLILHRLFTGDLENRTIDMNRLDALFNIHTSLKLRVRQGTLERIGGSYELNLYDLSKFRDVFRGSIVRQLFHYQYINTSDDDNQEHETIEELSPVMSGSDAPFLFIRKLAQVVYACQFQDQKDFVQACELINSKFPINSALRKLENDCSVDASTATVVRIGSIYIMTGSKEPSPTDIGLIYTKKTVRQLELLAAACQSKRAILLEGDICSRKSSLVMELACLTRHRLIIIPLHENFETVDLIGSWRPNSDHEQKDPLFNQIDTMFKQIINVLCLSFVK</sequence>
<keyword evidence="5" id="KW-1185">Reference proteome</keyword>
<gene>
    <name evidence="3" type="ORF">GPM918_LOCUS36629</name>
    <name evidence="4" type="ORF">SRO942_LOCUS37374</name>
</gene>
<dbReference type="EMBL" id="CAJOBC010087858">
    <property type="protein sequence ID" value="CAF4361638.1"/>
    <property type="molecule type" value="Genomic_DNA"/>
</dbReference>
<dbReference type="PANTHER" id="PTHR48103">
    <property type="entry name" value="MIDASIN-RELATED"/>
    <property type="match status" value="1"/>
</dbReference>
<keyword evidence="2" id="KW-0067">ATP-binding</keyword>